<organism evidence="1 2">
    <name type="scientific">Burkholderia ubonensis</name>
    <dbReference type="NCBI Taxonomy" id="101571"/>
    <lineage>
        <taxon>Bacteria</taxon>
        <taxon>Pseudomonadati</taxon>
        <taxon>Pseudomonadota</taxon>
        <taxon>Betaproteobacteria</taxon>
        <taxon>Burkholderiales</taxon>
        <taxon>Burkholderiaceae</taxon>
        <taxon>Burkholderia</taxon>
        <taxon>Burkholderia cepacia complex</taxon>
    </lineage>
</organism>
<reference evidence="1 2" key="1">
    <citation type="submission" date="2015-11" db="EMBL/GenBank/DDBJ databases">
        <title>Expanding the genomic diversity of Burkholderia species for the development of highly accurate diagnostics.</title>
        <authorList>
            <person name="Sahl J."/>
            <person name="Keim P."/>
            <person name="Wagner D."/>
        </authorList>
    </citation>
    <scope>NUCLEOTIDE SEQUENCE [LARGE SCALE GENOMIC DNA]</scope>
    <source>
        <strain evidence="1 2">MSMB2087WGS</strain>
    </source>
</reference>
<protein>
    <submittedName>
        <fullName evidence="1">Uncharacterized protein</fullName>
    </submittedName>
</protein>
<name>A0A106QDH1_9BURK</name>
<dbReference type="EMBL" id="LPHD01000049">
    <property type="protein sequence ID" value="KWA84202.1"/>
    <property type="molecule type" value="Genomic_DNA"/>
</dbReference>
<gene>
    <name evidence="1" type="ORF">WL29_22845</name>
</gene>
<comment type="caution">
    <text evidence="1">The sequence shown here is derived from an EMBL/GenBank/DDBJ whole genome shotgun (WGS) entry which is preliminary data.</text>
</comment>
<accession>A0A106QDH1</accession>
<sequence length="317" mass="34747">MQQLIHDIQALASPWPVILHNEHTGVLRLSLPEGLHFDAAPAVMLKTLKLGLIALVSESARLLCERGWRFAGGVWTGPLSMYRVVSIEDGKRLSTKRVPWDSKTRHRLMLLQAGLLHTAPVVLSANNQADAGNKLETIAAQAARKSLSLRSTMWLGVGATYEFQTKSGEIMMLTPYKLAAFRGPGDRLKELAKKGAGIEPGYELLLTDWRGAHAKYPWRTRTGEVVTASIAVLKQRSLRIGFSVPENDVEASLDVAQQVFTWTLPDGTLIEATLPIFDAALKQVLDPASKSRRAPLAYTETGFSHKVVSAVRALLSP</sequence>
<dbReference type="RefSeq" id="WP_060192600.1">
    <property type="nucleotide sequence ID" value="NZ_LPHD01000049.1"/>
</dbReference>
<proteinExistence type="predicted"/>
<evidence type="ECO:0000313" key="2">
    <source>
        <dbReference type="Proteomes" id="UP000060630"/>
    </source>
</evidence>
<evidence type="ECO:0000313" key="1">
    <source>
        <dbReference type="EMBL" id="KWA84202.1"/>
    </source>
</evidence>
<dbReference type="AlphaFoldDB" id="A0A106QDH1"/>
<dbReference type="Proteomes" id="UP000060630">
    <property type="component" value="Unassembled WGS sequence"/>
</dbReference>